<protein>
    <submittedName>
        <fullName evidence="1">Methyltransferase-related protein</fullName>
    </submittedName>
</protein>
<keyword evidence="2" id="KW-1185">Reference proteome</keyword>
<dbReference type="SUPFAM" id="SSF53335">
    <property type="entry name" value="S-adenosyl-L-methionine-dependent methyltransferases"/>
    <property type="match status" value="1"/>
</dbReference>
<dbReference type="PATRIC" id="fig|1306954.6.peg.2105"/>
<dbReference type="Gene3D" id="3.40.50.150">
    <property type="entry name" value="Vaccinia Virus protein VP39"/>
    <property type="match status" value="1"/>
</dbReference>
<dbReference type="GO" id="GO:0008168">
    <property type="term" value="F:methyltransferase activity"/>
    <property type="evidence" value="ECO:0007669"/>
    <property type="project" value="UniProtKB-KW"/>
</dbReference>
<accession>A0A137S3N0</accession>
<dbReference type="GO" id="GO:0032259">
    <property type="term" value="P:methylation"/>
    <property type="evidence" value="ECO:0007669"/>
    <property type="project" value="UniProtKB-KW"/>
</dbReference>
<keyword evidence="1" id="KW-0489">Methyltransferase</keyword>
<gene>
    <name evidence="1" type="ORF">J122_3539</name>
</gene>
<dbReference type="AlphaFoldDB" id="A0A137S3N0"/>
<dbReference type="Pfam" id="PF13489">
    <property type="entry name" value="Methyltransf_23"/>
    <property type="match status" value="1"/>
</dbReference>
<sequence>MVEGDGGRLLCPVCDSGTLQTFRTVMEKRYLRCGQCLATVMAPECHLTADEERAVYALHNNDTGDAGYRRFLSKLSEPLLAKLADGARGLDFGCGPGPALADMMREAGFDMALYDPFFHPAGSALEQQYDFITCTEVVEHLHHPAEVFRQLDALLRPEGWLGIMTCFQTDDDRFDQWHYRRDPTHVVFYREQTFAWLAGHYGWQYEVPRKDVVLIRKPG</sequence>
<dbReference type="RefSeq" id="WP_061333366.1">
    <property type="nucleotide sequence ID" value="NZ_LOCO01000026.1"/>
</dbReference>
<evidence type="ECO:0000313" key="2">
    <source>
        <dbReference type="Proteomes" id="UP000070282"/>
    </source>
</evidence>
<dbReference type="InterPro" id="IPR029063">
    <property type="entry name" value="SAM-dependent_MTases_sf"/>
</dbReference>
<evidence type="ECO:0000313" key="1">
    <source>
        <dbReference type="EMBL" id="KXO07045.1"/>
    </source>
</evidence>
<comment type="caution">
    <text evidence="1">The sequence shown here is derived from an EMBL/GenBank/DDBJ whole genome shotgun (WGS) entry which is preliminary data.</text>
</comment>
<proteinExistence type="predicted"/>
<reference evidence="2" key="1">
    <citation type="submission" date="2015-12" db="EMBL/GenBank/DDBJ databases">
        <authorList>
            <person name="Lima A."/>
            <person name="Farahani Zayas N."/>
            <person name="Castro Da Silva M.A."/>
            <person name="Cabral A."/>
            <person name="Pessatti M.L."/>
        </authorList>
    </citation>
    <scope>NUCLEOTIDE SEQUENCE [LARGE SCALE GENOMIC DNA]</scope>
    <source>
        <strain evidence="2">LAMA 842</strain>
    </source>
</reference>
<organism evidence="1 2">
    <name type="scientific">Marinobacter excellens LAMA 842</name>
    <dbReference type="NCBI Taxonomy" id="1306954"/>
    <lineage>
        <taxon>Bacteria</taxon>
        <taxon>Pseudomonadati</taxon>
        <taxon>Pseudomonadota</taxon>
        <taxon>Gammaproteobacteria</taxon>
        <taxon>Pseudomonadales</taxon>
        <taxon>Marinobacteraceae</taxon>
        <taxon>Marinobacter</taxon>
    </lineage>
</organism>
<dbReference type="Proteomes" id="UP000070282">
    <property type="component" value="Unassembled WGS sequence"/>
</dbReference>
<name>A0A137S3N0_9GAMM</name>
<keyword evidence="1" id="KW-0808">Transferase</keyword>
<dbReference type="EMBL" id="LOCO01000026">
    <property type="protein sequence ID" value="KXO07045.1"/>
    <property type="molecule type" value="Genomic_DNA"/>
</dbReference>